<feature type="chain" id="PRO_5045596889" description="Autotransporter-associated beta strand repeat-containing protein" evidence="2">
    <location>
        <begin position="25"/>
        <end position="1607"/>
    </location>
</feature>
<dbReference type="PANTHER" id="PTHR35037">
    <property type="entry name" value="C-TERMINAL REGION OF AIDA-LIKE PROTEIN"/>
    <property type="match status" value="1"/>
</dbReference>
<evidence type="ECO:0000313" key="4">
    <source>
        <dbReference type="Proteomes" id="UP001476282"/>
    </source>
</evidence>
<protein>
    <recommendedName>
        <fullName evidence="5">Autotransporter-associated beta strand repeat-containing protein</fullName>
    </recommendedName>
</protein>
<keyword evidence="1 2" id="KW-0732">Signal</keyword>
<dbReference type="Proteomes" id="UP001476282">
    <property type="component" value="Unassembled WGS sequence"/>
</dbReference>
<evidence type="ECO:0008006" key="5">
    <source>
        <dbReference type="Google" id="ProtNLM"/>
    </source>
</evidence>
<organism evidence="3 4">
    <name type="scientific">Haloferula sargassicola</name>
    <dbReference type="NCBI Taxonomy" id="490096"/>
    <lineage>
        <taxon>Bacteria</taxon>
        <taxon>Pseudomonadati</taxon>
        <taxon>Verrucomicrobiota</taxon>
        <taxon>Verrucomicrobiia</taxon>
        <taxon>Verrucomicrobiales</taxon>
        <taxon>Verrucomicrobiaceae</taxon>
        <taxon>Haloferula</taxon>
    </lineage>
</organism>
<comment type="caution">
    <text evidence="3">The sequence shown here is derived from an EMBL/GenBank/DDBJ whole genome shotgun (WGS) entry which is preliminary data.</text>
</comment>
<dbReference type="PANTHER" id="PTHR35037:SF2">
    <property type="match status" value="1"/>
</dbReference>
<gene>
    <name evidence="3" type="ORF">Hsar01_02847</name>
</gene>
<accession>A0ABP9UPZ2</accession>
<evidence type="ECO:0000313" key="3">
    <source>
        <dbReference type="EMBL" id="GAA5483613.1"/>
    </source>
</evidence>
<dbReference type="InterPro" id="IPR013425">
    <property type="entry name" value="Autotrns_rpt"/>
</dbReference>
<dbReference type="SUPFAM" id="SSF51126">
    <property type="entry name" value="Pectin lyase-like"/>
    <property type="match status" value="2"/>
</dbReference>
<sequence length="1607" mass="161219">MISKPSLCTRKCFCFAAAISAVQATPLYWDGSSTTADADGGAGVWSTAAVPTNWDSEVVAGSDLPWTNGSEAVFGGVGGEVTVSGSVSAASLTFGSPGYSTVGGTINLTGTPAIDDGGHDVTIGSVLAGSAPIVKTGSGTLTLAGSNTFSGLFTISSGTVKAGINTPLGTGTSTSNGTVVSSGATLDINGRSLGNERVTISGTGVGGAGGLVNGSTTTRYAAVRYLTLAAPASIGGIGTWDVYGTGALNMGGHVLTKTGPGDFQLGSVSVTNPGNIDVQSGRFWIDGSTSLPSNANTLTIRSAATLAQSQNNVSQQYWKLAFEEGTTWHSGYRASSWRGEVTLDGDTAFDVGPEISSYATTQRVFGRIGGAGSLTKTGPGALTLSSLNDYTGGTTVNEGTLSLSLANTTTGEGTVVGPVTVNDGSLLVAANGALGSAAGSRVTEITLNGGMMQITSGGIHSVPLLKIGAGLVRTSATLPSSTSSQYYTLRDDAVVQGLPSTTGGSILGRLHLGSGNTGNTSVFEIAEGEAVDDLRIDAAITEEAPGCGITKDGPGTLVLASPSLYTGTSTIAEGTLKLAAAATLTDSPVVVEDGGCFASDTAGRTVASLTVQAGGALQLPAVAAGTTYVAGELNLESGSINIRPLIGAGTPTGTYDLITADSITGSGIPVLDLSGSFGPTRVTGSVAVNGNKLQLTITGTGAGLLWNNATAGGAAAGTWDSLLANFHDGVSNSNFQSFDSVIFDDTVAPGAEKTITLGAHLAPASVTIDNSQGDYRFDTTPGTLDGAGSLVKTGSGSLVIDGANSYAMSGPIHAGGGVIDFSGKTVGASSLLLDGGAFNNATAFIDSIDLRSGSSDALLNTTGTWTKSTAGTVTLTADSALKGPGIVSEGNLNVGNPAAPGSTGSLGIHPIEIASGASLTFARGDSSPIISSIFSGNGSLGFIGTTSGGDFSFSSPNAGFSGLVTVTNARVRVEPVGGVGSGPIALVGKSSLWVQDAFATNPVSITNSDSFWGAGDYSSGLLVLSNAQLAGPITLEGNKNYVVRSTGDLNQVNSNAITGAIGETGGPAGLSIYDGYGTSTLTIGGANTYTGPTYIGPSVDAKLTGSLAGSAVYVDYLASIGGNGVIGTGGSLVFASSSLSPILVADMSGDALTVNGDVNLGSSTKLLLDVVPSPVSGPIPVLQYTGTLTGGPANLALYNPASRRQAVFSFTPGLISVDVGSKALVWRSGTTWQSGGTTMCWGTSGSGTPTDFFFDGDSVLFDDTGDPAYYIGGSYEAKPSAMEVNNSAKDYFIGTPIGGPCQVTKNGSGSLKLAGLDSTYTGGTVVNAGRLEAHSGGVKPPLTPLGTGPVSIAVDATLAGEATIPGAVTIEGIVTPNESSDNPLGTLIAGPTVLSGTYVCQLRQTGCDLLEVMGDLDLTGSTLTLLNESSTTSSPSSFVIASYTGNLTGSFATVNGLPADYVLRYDSDAKQILVAPLGLEAWIAGFPGLGDVSATGDPDSDGISTILEYVLGGHPGQADTAILPQPSMDDWYFYFHYKRSDASYHHTVQTVQWTTDLENWTDIPVGTSNDGTVMITTNGDDPDNITIRILREEVDGGIYMRLKVEEL</sequence>
<proteinExistence type="predicted"/>
<dbReference type="InterPro" id="IPR011050">
    <property type="entry name" value="Pectin_lyase_fold/virulence"/>
</dbReference>
<evidence type="ECO:0000256" key="1">
    <source>
        <dbReference type="ARBA" id="ARBA00022729"/>
    </source>
</evidence>
<dbReference type="NCBIfam" id="TIGR02601">
    <property type="entry name" value="autotrns_rpt"/>
    <property type="match status" value="4"/>
</dbReference>
<reference evidence="3 4" key="1">
    <citation type="submission" date="2024-02" db="EMBL/GenBank/DDBJ databases">
        <title>Haloferula sargassicola NBRC 104335.</title>
        <authorList>
            <person name="Ichikawa N."/>
            <person name="Katano-Makiyama Y."/>
            <person name="Hidaka K."/>
        </authorList>
    </citation>
    <scope>NUCLEOTIDE SEQUENCE [LARGE SCALE GENOMIC DNA]</scope>
    <source>
        <strain evidence="3 4">NBRC 104335</strain>
    </source>
</reference>
<dbReference type="Pfam" id="PF12951">
    <property type="entry name" value="PATR"/>
    <property type="match status" value="6"/>
</dbReference>
<feature type="signal peptide" evidence="2">
    <location>
        <begin position="1"/>
        <end position="24"/>
    </location>
</feature>
<keyword evidence="4" id="KW-1185">Reference proteome</keyword>
<dbReference type="InterPro" id="IPR051551">
    <property type="entry name" value="Autotransporter_adhesion"/>
</dbReference>
<name>A0ABP9UPZ2_9BACT</name>
<evidence type="ECO:0000256" key="2">
    <source>
        <dbReference type="SAM" id="SignalP"/>
    </source>
</evidence>
<dbReference type="EMBL" id="BAABRI010000016">
    <property type="protein sequence ID" value="GAA5483613.1"/>
    <property type="molecule type" value="Genomic_DNA"/>
</dbReference>